<evidence type="ECO:0000256" key="5">
    <source>
        <dbReference type="ARBA" id="ARBA00022692"/>
    </source>
</evidence>
<keyword evidence="7 11" id="KW-1133">Transmembrane helix</keyword>
<keyword evidence="9" id="KW-0411">Iron-sulfur</keyword>
<evidence type="ECO:0000256" key="11">
    <source>
        <dbReference type="SAM" id="Phobius"/>
    </source>
</evidence>
<keyword evidence="14" id="KW-1185">Reference proteome</keyword>
<feature type="transmembrane region" description="Helical" evidence="11">
    <location>
        <begin position="109"/>
        <end position="130"/>
    </location>
</feature>
<keyword evidence="4" id="KW-0004">4Fe-4S</keyword>
<name>A0A1G6KXK2_9BACT</name>
<dbReference type="AlphaFoldDB" id="A0A1G6KXK2"/>
<dbReference type="Proteomes" id="UP000199322">
    <property type="component" value="Unassembled WGS sequence"/>
</dbReference>
<dbReference type="Pfam" id="PF03773">
    <property type="entry name" value="ArsP_1"/>
    <property type="match status" value="1"/>
</dbReference>
<dbReference type="GO" id="GO:0051539">
    <property type="term" value="F:4 iron, 4 sulfur cluster binding"/>
    <property type="evidence" value="ECO:0007669"/>
    <property type="project" value="UniProtKB-KW"/>
</dbReference>
<evidence type="ECO:0000256" key="2">
    <source>
        <dbReference type="ARBA" id="ARBA00006386"/>
    </source>
</evidence>
<evidence type="ECO:0000256" key="6">
    <source>
        <dbReference type="ARBA" id="ARBA00022723"/>
    </source>
</evidence>
<evidence type="ECO:0000259" key="12">
    <source>
        <dbReference type="PROSITE" id="PS51656"/>
    </source>
</evidence>
<dbReference type="Pfam" id="PF04060">
    <property type="entry name" value="FeS"/>
    <property type="match status" value="1"/>
</dbReference>
<evidence type="ECO:0000256" key="7">
    <source>
        <dbReference type="ARBA" id="ARBA00022989"/>
    </source>
</evidence>
<gene>
    <name evidence="13" type="ORF">SAMN04488588_0931</name>
</gene>
<evidence type="ECO:0000256" key="10">
    <source>
        <dbReference type="ARBA" id="ARBA00023136"/>
    </source>
</evidence>
<dbReference type="InterPro" id="IPR007202">
    <property type="entry name" value="4Fe-4S_dom"/>
</dbReference>
<dbReference type="STRING" id="28234.SAMN04488588_0931"/>
<dbReference type="InterPro" id="IPR005524">
    <property type="entry name" value="DUF318"/>
</dbReference>
<dbReference type="GO" id="GO:0046872">
    <property type="term" value="F:metal ion binding"/>
    <property type="evidence" value="ECO:0007669"/>
    <property type="project" value="UniProtKB-KW"/>
</dbReference>
<dbReference type="Gene3D" id="1.10.15.40">
    <property type="entry name" value="Electron transport complex subunit B, putative Fe-S cluster"/>
    <property type="match status" value="1"/>
</dbReference>
<reference evidence="13 14" key="1">
    <citation type="submission" date="2016-10" db="EMBL/GenBank/DDBJ databases">
        <authorList>
            <person name="de Groot N.N."/>
        </authorList>
    </citation>
    <scope>NUCLEOTIDE SEQUENCE [LARGE SCALE GENOMIC DNA]</scope>
    <source>
        <strain evidence="13 14">WG14</strain>
    </source>
</reference>
<organism evidence="13 14">
    <name type="scientific">Geotoga petraea</name>
    <dbReference type="NCBI Taxonomy" id="28234"/>
    <lineage>
        <taxon>Bacteria</taxon>
        <taxon>Thermotogati</taxon>
        <taxon>Thermotogota</taxon>
        <taxon>Thermotogae</taxon>
        <taxon>Petrotogales</taxon>
        <taxon>Petrotogaceae</taxon>
        <taxon>Geotoga</taxon>
    </lineage>
</organism>
<evidence type="ECO:0000256" key="9">
    <source>
        <dbReference type="ARBA" id="ARBA00023014"/>
    </source>
</evidence>
<dbReference type="PROSITE" id="PS51656">
    <property type="entry name" value="4FE4S"/>
    <property type="match status" value="1"/>
</dbReference>
<keyword evidence="5 11" id="KW-0812">Transmembrane</keyword>
<feature type="transmembrane region" description="Helical" evidence="11">
    <location>
        <begin position="39"/>
        <end position="60"/>
    </location>
</feature>
<dbReference type="EMBL" id="FMYV01000003">
    <property type="protein sequence ID" value="SDC35812.1"/>
    <property type="molecule type" value="Genomic_DNA"/>
</dbReference>
<keyword evidence="10 11" id="KW-0472">Membrane</keyword>
<feature type="domain" description="4Fe-4S" evidence="12">
    <location>
        <begin position="170"/>
        <end position="218"/>
    </location>
</feature>
<dbReference type="RefSeq" id="WP_091403196.1">
    <property type="nucleotide sequence ID" value="NZ_FMYV01000003.1"/>
</dbReference>
<comment type="subcellular location">
    <subcellularLocation>
        <location evidence="1">Cell membrane</location>
        <topology evidence="1">Multi-pass membrane protein</topology>
    </subcellularLocation>
</comment>
<sequence length="218" mass="24156">MIEKIKKYKFIIIAGLLIFTTPIYNPNAFFEALNITKGFFLEMLQIMPAIMIISALINQWVPREVIIKHFGDGSGIKGKIYSFIIGSFSAGPIYAAFPVTHSLLKKGASVANTVIIISSWAVIKIVMFMVESSFLGISFALTRYLLTIPAILVMSFFVSKIVSREEILDETEENYNPVLEKLPGMNCGACGSKNCEAFANDVQKGDKVLTDCVYINES</sequence>
<protein>
    <submittedName>
        <fullName evidence="13">Putative Fe-S cluster</fullName>
    </submittedName>
</protein>
<keyword evidence="3" id="KW-1003">Cell membrane</keyword>
<keyword evidence="8" id="KW-0408">Iron</keyword>
<evidence type="ECO:0000256" key="1">
    <source>
        <dbReference type="ARBA" id="ARBA00004651"/>
    </source>
</evidence>
<proteinExistence type="inferred from homology"/>
<accession>A0A1G6KXK2</accession>
<evidence type="ECO:0000313" key="14">
    <source>
        <dbReference type="Proteomes" id="UP000199322"/>
    </source>
</evidence>
<evidence type="ECO:0000313" key="13">
    <source>
        <dbReference type="EMBL" id="SDC35812.1"/>
    </source>
</evidence>
<evidence type="ECO:0000256" key="8">
    <source>
        <dbReference type="ARBA" id="ARBA00023004"/>
    </source>
</evidence>
<evidence type="ECO:0000256" key="4">
    <source>
        <dbReference type="ARBA" id="ARBA00022485"/>
    </source>
</evidence>
<feature type="transmembrane region" description="Helical" evidence="11">
    <location>
        <begin position="136"/>
        <end position="158"/>
    </location>
</feature>
<feature type="transmembrane region" description="Helical" evidence="11">
    <location>
        <begin position="80"/>
        <end position="97"/>
    </location>
</feature>
<comment type="similarity">
    <text evidence="2">Belongs to the UPF0718 family.</text>
</comment>
<dbReference type="GO" id="GO:0005886">
    <property type="term" value="C:plasma membrane"/>
    <property type="evidence" value="ECO:0007669"/>
    <property type="project" value="UniProtKB-SubCell"/>
</dbReference>
<keyword evidence="6" id="KW-0479">Metal-binding</keyword>
<evidence type="ECO:0000256" key="3">
    <source>
        <dbReference type="ARBA" id="ARBA00022475"/>
    </source>
</evidence>